<sequence length="168" mass="20167">MQEMEARLNQFHLEVAPEKTKLFEFGLFAQSKAKARKERAATFDFLGLTHYCSRSRDGKRFRMKRKTISKRFMAKLKTYKEWLKVNRILPTADIMSKTAAKLQGHFAYYGVTDNYKSIRNFSYLITRTLIKWLNRRGKRGCYTWEKFRKLFKLYPLPKPRIKMNLLSF</sequence>
<evidence type="ECO:0000313" key="1">
    <source>
        <dbReference type="EMBL" id="VAW55770.1"/>
    </source>
</evidence>
<proteinExistence type="predicted"/>
<dbReference type="EMBL" id="UOFF01000112">
    <property type="protein sequence ID" value="VAW55770.1"/>
    <property type="molecule type" value="Genomic_DNA"/>
</dbReference>
<dbReference type="AlphaFoldDB" id="A0A3B0WTC6"/>
<name>A0A3B0WTC6_9ZZZZ</name>
<gene>
    <name evidence="1" type="ORF">MNBD_GAMMA07-2470</name>
</gene>
<accession>A0A3B0WTC6</accession>
<protein>
    <submittedName>
        <fullName evidence="1">Uncharacterized protein</fullName>
    </submittedName>
</protein>
<reference evidence="1" key="1">
    <citation type="submission" date="2018-06" db="EMBL/GenBank/DDBJ databases">
        <authorList>
            <person name="Zhirakovskaya E."/>
        </authorList>
    </citation>
    <scope>NUCLEOTIDE SEQUENCE</scope>
</reference>
<organism evidence="1">
    <name type="scientific">hydrothermal vent metagenome</name>
    <dbReference type="NCBI Taxonomy" id="652676"/>
    <lineage>
        <taxon>unclassified sequences</taxon>
        <taxon>metagenomes</taxon>
        <taxon>ecological metagenomes</taxon>
    </lineage>
</organism>